<dbReference type="Proteomes" id="UP000663879">
    <property type="component" value="Unassembled WGS sequence"/>
</dbReference>
<keyword evidence="18 23" id="KW-0456">Lyase</keyword>
<keyword evidence="15 25" id="KW-0472">Membrane</keyword>
<feature type="transmembrane region" description="Helical" evidence="25">
    <location>
        <begin position="880"/>
        <end position="897"/>
    </location>
</feature>
<evidence type="ECO:0000256" key="23">
    <source>
        <dbReference type="RuleBase" id="RU000405"/>
    </source>
</evidence>
<feature type="transmembrane region" description="Helical" evidence="25">
    <location>
        <begin position="436"/>
        <end position="454"/>
    </location>
</feature>
<evidence type="ECO:0000259" key="26">
    <source>
        <dbReference type="PROSITE" id="PS50125"/>
    </source>
</evidence>
<protein>
    <recommendedName>
        <fullName evidence="19">Adenylate cyclase type 9</fullName>
        <ecNumber evidence="5">4.6.1.1</ecNumber>
    </recommendedName>
    <alternativeName>
        <fullName evidence="22">ATP pyrophosphate-lyase 9</fullName>
    </alternativeName>
    <alternativeName>
        <fullName evidence="20">Adenylate cyclase type IX</fullName>
    </alternativeName>
    <alternativeName>
        <fullName evidence="21">Adenylyl cyclase 9</fullName>
    </alternativeName>
</protein>
<evidence type="ECO:0000256" key="10">
    <source>
        <dbReference type="ARBA" id="ARBA00022741"/>
    </source>
</evidence>
<feature type="transmembrane region" description="Helical" evidence="25">
    <location>
        <begin position="169"/>
        <end position="189"/>
    </location>
</feature>
<evidence type="ECO:0000256" key="13">
    <source>
        <dbReference type="ARBA" id="ARBA00022989"/>
    </source>
</evidence>
<keyword evidence="13 25" id="KW-1133">Transmembrane helix</keyword>
<keyword evidence="7 25" id="KW-0812">Transmembrane</keyword>
<dbReference type="OrthoDB" id="10035433at2759"/>
<feature type="transmembrane region" description="Helical" evidence="25">
    <location>
        <begin position="262"/>
        <end position="283"/>
    </location>
</feature>
<feature type="coiled-coil region" evidence="24">
    <location>
        <begin position="190"/>
        <end position="242"/>
    </location>
</feature>
<dbReference type="GO" id="GO:0046872">
    <property type="term" value="F:metal ion binding"/>
    <property type="evidence" value="ECO:0007669"/>
    <property type="project" value="UniProtKB-KW"/>
</dbReference>
<evidence type="ECO:0000313" key="27">
    <source>
        <dbReference type="EMBL" id="CAF0901498.1"/>
    </source>
</evidence>
<evidence type="ECO:0000256" key="21">
    <source>
        <dbReference type="ARBA" id="ARBA00081232"/>
    </source>
</evidence>
<keyword evidence="28" id="KW-1185">Reference proteome</keyword>
<comment type="catalytic activity">
    <reaction evidence="1">
        <text>ATP = 3',5'-cyclic AMP + diphosphate</text>
        <dbReference type="Rhea" id="RHEA:15389"/>
        <dbReference type="ChEBI" id="CHEBI:30616"/>
        <dbReference type="ChEBI" id="CHEBI:33019"/>
        <dbReference type="ChEBI" id="CHEBI:58165"/>
        <dbReference type="EC" id="4.6.1.1"/>
    </reaction>
</comment>
<evidence type="ECO:0000256" key="19">
    <source>
        <dbReference type="ARBA" id="ARBA00070496"/>
    </source>
</evidence>
<comment type="caution">
    <text evidence="27">The sequence shown here is derived from an EMBL/GenBank/DDBJ whole genome shotgun (WGS) entry which is preliminary data.</text>
</comment>
<evidence type="ECO:0000256" key="6">
    <source>
        <dbReference type="ARBA" id="ARBA00022475"/>
    </source>
</evidence>
<evidence type="ECO:0000256" key="1">
    <source>
        <dbReference type="ARBA" id="ARBA00001593"/>
    </source>
</evidence>
<evidence type="ECO:0000313" key="28">
    <source>
        <dbReference type="Proteomes" id="UP000663879"/>
    </source>
</evidence>
<comment type="cofactor">
    <cofactor evidence="2">
        <name>Mn(2+)</name>
        <dbReference type="ChEBI" id="CHEBI:29035"/>
    </cofactor>
</comment>
<evidence type="ECO:0000256" key="8">
    <source>
        <dbReference type="ARBA" id="ARBA00022723"/>
    </source>
</evidence>
<dbReference type="PANTHER" id="PTHR45627:SF8">
    <property type="entry name" value="ADENYLATE CYCLASE TYPE 9"/>
    <property type="match status" value="1"/>
</dbReference>
<evidence type="ECO:0000256" key="9">
    <source>
        <dbReference type="ARBA" id="ARBA00022737"/>
    </source>
</evidence>
<dbReference type="GO" id="GO:0005886">
    <property type="term" value="C:plasma membrane"/>
    <property type="evidence" value="ECO:0007669"/>
    <property type="project" value="UniProtKB-SubCell"/>
</dbReference>
<evidence type="ECO:0000256" key="22">
    <source>
        <dbReference type="ARBA" id="ARBA00081427"/>
    </source>
</evidence>
<evidence type="ECO:0000256" key="7">
    <source>
        <dbReference type="ARBA" id="ARBA00022692"/>
    </source>
</evidence>
<dbReference type="GO" id="GO:0005524">
    <property type="term" value="F:ATP binding"/>
    <property type="evidence" value="ECO:0007669"/>
    <property type="project" value="UniProtKB-KW"/>
</dbReference>
<keyword evidence="16" id="KW-0325">Glycoprotein</keyword>
<keyword evidence="10" id="KW-0547">Nucleotide-binding</keyword>
<dbReference type="PROSITE" id="PS50125">
    <property type="entry name" value="GUANYLATE_CYCLASE_2"/>
    <property type="match status" value="2"/>
</dbReference>
<feature type="transmembrane region" description="Helical" evidence="25">
    <location>
        <begin position="303"/>
        <end position="327"/>
    </location>
</feature>
<feature type="domain" description="Guanylate cyclase" evidence="26">
    <location>
        <begin position="445"/>
        <end position="572"/>
    </location>
</feature>
<keyword evidence="24" id="KW-0175">Coiled coil</keyword>
<dbReference type="EMBL" id="CAJNOC010001934">
    <property type="protein sequence ID" value="CAF0901498.1"/>
    <property type="molecule type" value="Genomic_DNA"/>
</dbReference>
<evidence type="ECO:0000256" key="4">
    <source>
        <dbReference type="ARBA" id="ARBA00004651"/>
    </source>
</evidence>
<feature type="transmembrane region" description="Helical" evidence="25">
    <location>
        <begin position="718"/>
        <end position="747"/>
    </location>
</feature>
<organism evidence="27 28">
    <name type="scientific">Brachionus calyciflorus</name>
    <dbReference type="NCBI Taxonomy" id="104777"/>
    <lineage>
        <taxon>Eukaryota</taxon>
        <taxon>Metazoa</taxon>
        <taxon>Spiralia</taxon>
        <taxon>Gnathifera</taxon>
        <taxon>Rotifera</taxon>
        <taxon>Eurotatoria</taxon>
        <taxon>Monogononta</taxon>
        <taxon>Pseudotrocha</taxon>
        <taxon>Ploima</taxon>
        <taxon>Brachionidae</taxon>
        <taxon>Brachionus</taxon>
    </lineage>
</organism>
<evidence type="ECO:0000256" key="2">
    <source>
        <dbReference type="ARBA" id="ARBA00001936"/>
    </source>
</evidence>
<comment type="similarity">
    <text evidence="23">Belongs to the adenylyl cyclase class-4/guanylyl cyclase family.</text>
</comment>
<keyword evidence="11" id="KW-0067">ATP-binding</keyword>
<evidence type="ECO:0000256" key="24">
    <source>
        <dbReference type="SAM" id="Coils"/>
    </source>
</evidence>
<evidence type="ECO:0000256" key="17">
    <source>
        <dbReference type="ARBA" id="ARBA00023211"/>
    </source>
</evidence>
<evidence type="ECO:0000256" key="16">
    <source>
        <dbReference type="ARBA" id="ARBA00023180"/>
    </source>
</evidence>
<dbReference type="PANTHER" id="PTHR45627">
    <property type="entry name" value="ADENYLATE CYCLASE TYPE 1"/>
    <property type="match status" value="1"/>
</dbReference>
<keyword evidence="6" id="KW-1003">Cell membrane</keyword>
<dbReference type="GO" id="GO:0006171">
    <property type="term" value="P:cAMP biosynthetic process"/>
    <property type="evidence" value="ECO:0007669"/>
    <property type="project" value="UniProtKB-KW"/>
</dbReference>
<sequence>MSANNSNNDDIELVELKRKHFRQSKKSKNVTSSLLHDDGGEQVIFLNDNKKLDDSSCDINNLNNTKFKSKKMSNKKKNFLDRLDNILDLNLKFDSTELENAFKTSYISVNRSIYIKYLLYLIIFTLTWFIYLTLQTHLDLNLNPNNNITLFYTNQSIIENNNNNKSHFLIAYLILIFLIYLGIFIFLILSEFKENEFRKIENKLSRQELETKVNFKLAEKDLKLAMKDVLDKEHDYKNLREKHEKDFVLINKMRQIHKKSSYPLAIFIMALMFLFCFTCFFLNQNVSQTTHFVWFIETILLLYLIYPFQLLIPITIGVLMSFLFEFLTIQNQFKTSQESNSIYLQSQIIIFIFIKVLIHTCLHLISIYLKLSLDSIKRDNFMKLAHMNKAHMASQQDKQITERMIKSIMPPLFTHVFGKPEQFKKSVNRVDQMRPLFIYPVSEISILFADIVGFTKMSSTKTAEELVYLLNDLYGRFDKLCEQAGCEKISTLGDCYYCVSGCLNGRLDHAKCCVEMGLLMVKEIEIFNKDHSVDVNMRVGVHTGSALCGFIGGKRFRFDVWSSDVTLANKMESSGRPGWVHISEDTFKKLDGKFNTEPGEKYTGKNTYFVIRESKRETVADALKLSESLNNKKSSEEMIHELEVSKQSLIKIEQNMNTLNEQDQLLLAVKDLQIFQPDINLLTMRFTNREEKKFHGFVLGVNQENNFKRKLWNTPRNFLFISILITFIINMCLSTAFFLAFIVSSMSHYKHTDEYKKNFAIILSVFCSLVLIQTIFIIFYFFSNFLQNSKQNKNVLVKYFLVHFISFLYLTCVPIYLLATGLGYMCNLNTYLWNLFNNQNQEEDEIKRFNLFSIYFYFIYVISLVNFSSFVQLSSLFRTLLAFIFAVTFGLCSFIGIDDSLSKQNLNETLTSSSNTQLNFYTTLFLKGFLSENFASLLDLSLLILLIWFINRQSELIQRISFKCDQEALMKITHAKEQKELANWLIDIVIPAHVISHVKEKRQYSRNYDCVGVLFVSLCNFSEFFEESYEGGRELLRVLNEISIDFDRLFDEPKFKNVEKIKSIGSTFMIASGLSVDEGKSKKSNNSHLYELIDFALELNEKLESFNVEAMSVCHFRFQMKMGFNCGPVTAGVIGTDRLLYDIWGDTVNVASRMDSTGQAGFLQTPERVAKLLENDYVFHQRGIVQIKGKDQMMTYYMNPKENKNHYDNNNNNQN</sequence>
<dbReference type="Pfam" id="PF00211">
    <property type="entry name" value="Guanylate_cyc"/>
    <property type="match status" value="2"/>
</dbReference>
<feature type="transmembrane region" description="Helical" evidence="25">
    <location>
        <begin position="759"/>
        <end position="783"/>
    </location>
</feature>
<dbReference type="PROSITE" id="PS00452">
    <property type="entry name" value="GUANYLATE_CYCLASE_1"/>
    <property type="match status" value="1"/>
</dbReference>
<dbReference type="InterPro" id="IPR029787">
    <property type="entry name" value="Nucleotide_cyclase"/>
</dbReference>
<dbReference type="FunFam" id="3.30.70.1230:FF:000008">
    <property type="entry name" value="Adenylate cyclase type 9"/>
    <property type="match status" value="1"/>
</dbReference>
<reference evidence="27" key="1">
    <citation type="submission" date="2021-02" db="EMBL/GenBank/DDBJ databases">
        <authorList>
            <person name="Nowell W R."/>
        </authorList>
    </citation>
    <scope>NUCLEOTIDE SEQUENCE</scope>
    <source>
        <strain evidence="27">Ploen Becks lab</strain>
    </source>
</reference>
<dbReference type="InterPro" id="IPR001054">
    <property type="entry name" value="A/G_cyclase"/>
</dbReference>
<dbReference type="Gene3D" id="3.30.70.1230">
    <property type="entry name" value="Nucleotide cyclase"/>
    <property type="match status" value="2"/>
</dbReference>
<feature type="transmembrane region" description="Helical" evidence="25">
    <location>
        <begin position="117"/>
        <end position="134"/>
    </location>
</feature>
<evidence type="ECO:0000256" key="18">
    <source>
        <dbReference type="ARBA" id="ARBA00023239"/>
    </source>
</evidence>
<dbReference type="GO" id="GO:0004016">
    <property type="term" value="F:adenylate cyclase activity"/>
    <property type="evidence" value="ECO:0007669"/>
    <property type="project" value="UniProtKB-EC"/>
</dbReference>
<feature type="transmembrane region" description="Helical" evidence="25">
    <location>
        <begin position="934"/>
        <end position="951"/>
    </location>
</feature>
<evidence type="ECO:0000256" key="5">
    <source>
        <dbReference type="ARBA" id="ARBA00012201"/>
    </source>
</evidence>
<dbReference type="EC" id="4.6.1.1" evidence="5"/>
<dbReference type="FunFam" id="3.30.70.1230:FF:000014">
    <property type="entry name" value="adenylate cyclase type 9"/>
    <property type="match status" value="1"/>
</dbReference>
<dbReference type="InterPro" id="IPR018297">
    <property type="entry name" value="A/G_cyclase_CS"/>
</dbReference>
<dbReference type="SUPFAM" id="SSF55073">
    <property type="entry name" value="Nucleotide cyclase"/>
    <property type="match status" value="2"/>
</dbReference>
<keyword evidence="9" id="KW-0677">Repeat</keyword>
<proteinExistence type="inferred from homology"/>
<gene>
    <name evidence="27" type="ORF">OXX778_LOCUS11422</name>
</gene>
<evidence type="ECO:0000256" key="20">
    <source>
        <dbReference type="ARBA" id="ARBA00081225"/>
    </source>
</evidence>
<dbReference type="SMART" id="SM00044">
    <property type="entry name" value="CYCc"/>
    <property type="match status" value="2"/>
</dbReference>
<dbReference type="GO" id="GO:0007189">
    <property type="term" value="P:adenylate cyclase-activating G protein-coupled receptor signaling pathway"/>
    <property type="evidence" value="ECO:0007669"/>
    <property type="project" value="TreeGrafter"/>
</dbReference>
<evidence type="ECO:0000256" key="11">
    <source>
        <dbReference type="ARBA" id="ARBA00022840"/>
    </source>
</evidence>
<comment type="cofactor">
    <cofactor evidence="3">
        <name>Mg(2+)</name>
        <dbReference type="ChEBI" id="CHEBI:18420"/>
    </cofactor>
</comment>
<evidence type="ECO:0000256" key="25">
    <source>
        <dbReference type="SAM" id="Phobius"/>
    </source>
</evidence>
<dbReference type="CDD" id="cd07302">
    <property type="entry name" value="CHD"/>
    <property type="match status" value="2"/>
</dbReference>
<keyword evidence="17" id="KW-0464">Manganese</keyword>
<feature type="transmembrane region" description="Helical" evidence="25">
    <location>
        <begin position="348"/>
        <end position="369"/>
    </location>
</feature>
<dbReference type="AlphaFoldDB" id="A0A813ZK83"/>
<evidence type="ECO:0000256" key="12">
    <source>
        <dbReference type="ARBA" id="ARBA00022842"/>
    </source>
</evidence>
<keyword evidence="12" id="KW-0460">Magnesium</keyword>
<keyword evidence="14" id="KW-0115">cAMP biosynthesis</keyword>
<evidence type="ECO:0000256" key="14">
    <source>
        <dbReference type="ARBA" id="ARBA00022998"/>
    </source>
</evidence>
<feature type="transmembrane region" description="Helical" evidence="25">
    <location>
        <begin position="854"/>
        <end position="873"/>
    </location>
</feature>
<feature type="domain" description="Guanylate cyclase" evidence="26">
    <location>
        <begin position="1012"/>
        <end position="1155"/>
    </location>
</feature>
<feature type="transmembrane region" description="Helical" evidence="25">
    <location>
        <begin position="795"/>
        <end position="819"/>
    </location>
</feature>
<keyword evidence="8" id="KW-0479">Metal-binding</keyword>
<evidence type="ECO:0000256" key="15">
    <source>
        <dbReference type="ARBA" id="ARBA00023136"/>
    </source>
</evidence>
<dbReference type="GO" id="GO:0035556">
    <property type="term" value="P:intracellular signal transduction"/>
    <property type="evidence" value="ECO:0007669"/>
    <property type="project" value="InterPro"/>
</dbReference>
<comment type="subcellular location">
    <subcellularLocation>
        <location evidence="4">Cell membrane</location>
        <topology evidence="4">Multi-pass membrane protein</topology>
    </subcellularLocation>
</comment>
<accession>A0A813ZK83</accession>
<name>A0A813ZK83_9BILA</name>
<evidence type="ECO:0000256" key="3">
    <source>
        <dbReference type="ARBA" id="ARBA00001946"/>
    </source>
</evidence>